<reference evidence="2 3" key="1">
    <citation type="submission" date="2023-04" db="EMBL/GenBank/DDBJ databases">
        <title>YMD61, complete Genome.</title>
        <authorList>
            <person name="Zhang J."/>
        </authorList>
    </citation>
    <scope>NUCLEOTIDE SEQUENCE [LARGE SCALE GENOMIC DNA]</scope>
    <source>
        <strain evidence="2 3">YMD61</strain>
    </source>
</reference>
<evidence type="ECO:0000259" key="1">
    <source>
        <dbReference type="Pfam" id="PF06568"/>
    </source>
</evidence>
<gene>
    <name evidence="2" type="ORF">QF092_07660</name>
</gene>
<feature type="domain" description="YjiS-like" evidence="1">
    <location>
        <begin position="18"/>
        <end position="53"/>
    </location>
</feature>
<keyword evidence="3" id="KW-1185">Reference proteome</keyword>
<dbReference type="Proteomes" id="UP001230978">
    <property type="component" value="Chromosome"/>
</dbReference>
<dbReference type="InterPro" id="IPR009506">
    <property type="entry name" value="YjiS-like"/>
</dbReference>
<accession>A0ABY8Q9Y8</accession>
<protein>
    <submittedName>
        <fullName evidence="2">DUF1127 domain-containing protein</fullName>
    </submittedName>
</protein>
<proteinExistence type="predicted"/>
<dbReference type="Pfam" id="PF06568">
    <property type="entry name" value="YjiS-like"/>
    <property type="match status" value="1"/>
</dbReference>
<evidence type="ECO:0000313" key="2">
    <source>
        <dbReference type="EMBL" id="WGV17649.1"/>
    </source>
</evidence>
<dbReference type="EMBL" id="CP124535">
    <property type="protein sequence ID" value="WGV17649.1"/>
    <property type="molecule type" value="Genomic_DNA"/>
</dbReference>
<name>A0ABY8Q9Y8_9RHOB</name>
<dbReference type="RefSeq" id="WP_281469104.1">
    <property type="nucleotide sequence ID" value="NZ_CP124535.1"/>
</dbReference>
<organism evidence="2 3">
    <name type="scientific">Fuscovulum ytuae</name>
    <dbReference type="NCBI Taxonomy" id="3042299"/>
    <lineage>
        <taxon>Bacteria</taxon>
        <taxon>Pseudomonadati</taxon>
        <taxon>Pseudomonadota</taxon>
        <taxon>Alphaproteobacteria</taxon>
        <taxon>Rhodobacterales</taxon>
        <taxon>Paracoccaceae</taxon>
        <taxon>Fuscovulum</taxon>
    </lineage>
</organism>
<evidence type="ECO:0000313" key="3">
    <source>
        <dbReference type="Proteomes" id="UP001230978"/>
    </source>
</evidence>
<sequence length="69" mass="8425">MLRTLSATRPLRRQLPFWKQLRRLFALRHQRRRLARLDDHLLADIGLTPDAARREAERPLWDVPAHWRH</sequence>